<proteinExistence type="predicted"/>
<accession>R7USN1</accession>
<reference evidence="2" key="3">
    <citation type="submission" date="2015-06" db="UniProtKB">
        <authorList>
            <consortium name="EnsemblMetazoa"/>
        </authorList>
    </citation>
    <scope>IDENTIFICATION</scope>
</reference>
<dbReference type="EnsemblMetazoa" id="CapteT198401">
    <property type="protein sequence ID" value="CapteP198401"/>
    <property type="gene ID" value="CapteG198401"/>
</dbReference>
<gene>
    <name evidence="1" type="ORF">CAPTEDRAFT_198401</name>
</gene>
<evidence type="ECO:0008006" key="4">
    <source>
        <dbReference type="Google" id="ProtNLM"/>
    </source>
</evidence>
<evidence type="ECO:0000313" key="2">
    <source>
        <dbReference type="EnsemblMetazoa" id="CapteP198401"/>
    </source>
</evidence>
<dbReference type="Proteomes" id="UP000014760">
    <property type="component" value="Unassembled WGS sequence"/>
</dbReference>
<organism evidence="1">
    <name type="scientific">Capitella teleta</name>
    <name type="common">Polychaete worm</name>
    <dbReference type="NCBI Taxonomy" id="283909"/>
    <lineage>
        <taxon>Eukaryota</taxon>
        <taxon>Metazoa</taxon>
        <taxon>Spiralia</taxon>
        <taxon>Lophotrochozoa</taxon>
        <taxon>Annelida</taxon>
        <taxon>Polychaeta</taxon>
        <taxon>Sedentaria</taxon>
        <taxon>Scolecida</taxon>
        <taxon>Capitellidae</taxon>
        <taxon>Capitella</taxon>
    </lineage>
</organism>
<dbReference type="SUPFAM" id="SSF52266">
    <property type="entry name" value="SGNH hydrolase"/>
    <property type="match status" value="1"/>
</dbReference>
<evidence type="ECO:0000313" key="1">
    <source>
        <dbReference type="EMBL" id="ELU06416.1"/>
    </source>
</evidence>
<evidence type="ECO:0000313" key="3">
    <source>
        <dbReference type="Proteomes" id="UP000014760"/>
    </source>
</evidence>
<reference evidence="3" key="1">
    <citation type="submission" date="2012-12" db="EMBL/GenBank/DDBJ databases">
        <authorList>
            <person name="Hellsten U."/>
            <person name="Grimwood J."/>
            <person name="Chapman J.A."/>
            <person name="Shapiro H."/>
            <person name="Aerts A."/>
            <person name="Otillar R.P."/>
            <person name="Terry A.Y."/>
            <person name="Boore J.L."/>
            <person name="Simakov O."/>
            <person name="Marletaz F."/>
            <person name="Cho S.-J."/>
            <person name="Edsinger-Gonzales E."/>
            <person name="Havlak P."/>
            <person name="Kuo D.-H."/>
            <person name="Larsson T."/>
            <person name="Lv J."/>
            <person name="Arendt D."/>
            <person name="Savage R."/>
            <person name="Osoegawa K."/>
            <person name="de Jong P."/>
            <person name="Lindberg D.R."/>
            <person name="Seaver E.C."/>
            <person name="Weisblat D.A."/>
            <person name="Putnam N.H."/>
            <person name="Grigoriev I.V."/>
            <person name="Rokhsar D.S."/>
        </authorList>
    </citation>
    <scope>NUCLEOTIDE SEQUENCE</scope>
    <source>
        <strain evidence="3">I ESC-2004</strain>
    </source>
</reference>
<keyword evidence="3" id="KW-1185">Reference proteome</keyword>
<reference evidence="1 3" key="2">
    <citation type="journal article" date="2013" name="Nature">
        <title>Insights into bilaterian evolution from three spiralian genomes.</title>
        <authorList>
            <person name="Simakov O."/>
            <person name="Marletaz F."/>
            <person name="Cho S.J."/>
            <person name="Edsinger-Gonzales E."/>
            <person name="Havlak P."/>
            <person name="Hellsten U."/>
            <person name="Kuo D.H."/>
            <person name="Larsson T."/>
            <person name="Lv J."/>
            <person name="Arendt D."/>
            <person name="Savage R."/>
            <person name="Osoegawa K."/>
            <person name="de Jong P."/>
            <person name="Grimwood J."/>
            <person name="Chapman J.A."/>
            <person name="Shapiro H."/>
            <person name="Aerts A."/>
            <person name="Otillar R.P."/>
            <person name="Terry A.Y."/>
            <person name="Boore J.L."/>
            <person name="Grigoriev I.V."/>
            <person name="Lindberg D.R."/>
            <person name="Seaver E.C."/>
            <person name="Weisblat D.A."/>
            <person name="Putnam N.H."/>
            <person name="Rokhsar D.S."/>
        </authorList>
    </citation>
    <scope>NUCLEOTIDE SEQUENCE</scope>
    <source>
        <strain evidence="1 3">I ESC-2004</strain>
    </source>
</reference>
<dbReference type="HOGENOM" id="CLU_038092_1_0_1"/>
<sequence length="396" mass="45588">MDELSVISDESICGFWGNRVTLKERFDVSTSIGTPRCRDVVWLDKVANEAMSWKQNWCVCIGWFTCVAGILSAMYSYNTTLQLKIMPSNAAIEDGLCSLRNFRKTMLASGYFPGNGHWQLPGNGSSGLNFTPDYCYPKIHTSSPLSQCFAKRRWKRVLTMGDSIGRRHYLALVNVLKDNEYNCRLLRAELDKPKLDVSYYRKKLPRINLKATTRPCYTCGGRFTRCTKDESIVELEHLPLPYLTDEAISLPPEFRTTLDFYFRKYLREDTPDLIIFGPPFNHEISAPVSVTKHRLRYLIKVFERMIPTSTDFVWLPSARVFGKNAHVINSKLLTLNHALFDQLKSRFLNSSDKWNGFYDEFALSHPLKSMTVDGVHMKADYYNVLMQHLVSLFCIS</sequence>
<dbReference type="AlphaFoldDB" id="R7USN1"/>
<dbReference type="EMBL" id="KB300677">
    <property type="protein sequence ID" value="ELU06416.1"/>
    <property type="molecule type" value="Genomic_DNA"/>
</dbReference>
<name>R7USN1_CAPTE</name>
<dbReference type="EMBL" id="AMQN01007427">
    <property type="status" value="NOT_ANNOTATED_CDS"/>
    <property type="molecule type" value="Genomic_DNA"/>
</dbReference>
<protein>
    <recommendedName>
        <fullName evidence="4">SGNH domain-containing protein</fullName>
    </recommendedName>
</protein>